<comment type="caution">
    <text evidence="1">The sequence shown here is derived from an EMBL/GenBank/DDBJ whole genome shotgun (WGS) entry which is preliminary data.</text>
</comment>
<proteinExistence type="predicted"/>
<organism evidence="1 2">
    <name type="scientific">Aporhodopirellula rubra</name>
    <dbReference type="NCBI Taxonomy" id="980271"/>
    <lineage>
        <taxon>Bacteria</taxon>
        <taxon>Pseudomonadati</taxon>
        <taxon>Planctomycetota</taxon>
        <taxon>Planctomycetia</taxon>
        <taxon>Pirellulales</taxon>
        <taxon>Pirellulaceae</taxon>
        <taxon>Aporhodopirellula</taxon>
    </lineage>
</organism>
<dbReference type="AlphaFoldDB" id="A0A7W5DYJ1"/>
<dbReference type="PROSITE" id="PS51257">
    <property type="entry name" value="PROKAR_LIPOPROTEIN"/>
    <property type="match status" value="1"/>
</dbReference>
<accession>A0A7W5DYJ1</accession>
<dbReference type="Proteomes" id="UP000536179">
    <property type="component" value="Unassembled WGS sequence"/>
</dbReference>
<gene>
    <name evidence="1" type="ORF">FHS27_002694</name>
</gene>
<evidence type="ECO:0000313" key="2">
    <source>
        <dbReference type="Proteomes" id="UP000536179"/>
    </source>
</evidence>
<dbReference type="EMBL" id="JACHXU010000008">
    <property type="protein sequence ID" value="MBB3206880.1"/>
    <property type="molecule type" value="Genomic_DNA"/>
</dbReference>
<reference evidence="1 2" key="1">
    <citation type="submission" date="2020-08" db="EMBL/GenBank/DDBJ databases">
        <title>Genomic Encyclopedia of Type Strains, Phase III (KMG-III): the genomes of soil and plant-associated and newly described type strains.</title>
        <authorList>
            <person name="Whitman W."/>
        </authorList>
    </citation>
    <scope>NUCLEOTIDE SEQUENCE [LARGE SCALE GENOMIC DNA]</scope>
    <source>
        <strain evidence="1 2">CECT 8075</strain>
    </source>
</reference>
<keyword evidence="2" id="KW-1185">Reference proteome</keyword>
<sequence length="56" mass="6100">MVQRLRFASVLFFLCCVIVGCGNTNGVVATDEEMKAYTEKNGDLSLDPTAQTEIAE</sequence>
<evidence type="ECO:0000313" key="1">
    <source>
        <dbReference type="EMBL" id="MBB3206880.1"/>
    </source>
</evidence>
<dbReference type="RefSeq" id="WP_184305307.1">
    <property type="nucleotide sequence ID" value="NZ_JACHXU010000008.1"/>
</dbReference>
<protein>
    <submittedName>
        <fullName evidence="1">ABC-type oligopeptide transport system substrate-binding subunit</fullName>
    </submittedName>
</protein>
<name>A0A7W5DYJ1_9BACT</name>